<gene>
    <name evidence="2" type="ORF">IQ266_21465</name>
</gene>
<protein>
    <submittedName>
        <fullName evidence="2">DUF2949 domain-containing protein</fullName>
    </submittedName>
</protein>
<dbReference type="InterPro" id="IPR021336">
    <property type="entry name" value="DUF2949"/>
</dbReference>
<reference evidence="2" key="1">
    <citation type="submission" date="2020-10" db="EMBL/GenBank/DDBJ databases">
        <authorList>
            <person name="Castelo-Branco R."/>
            <person name="Eusebio N."/>
            <person name="Adriana R."/>
            <person name="Vieira A."/>
            <person name="Brugerolle De Fraissinette N."/>
            <person name="Rezende De Castro R."/>
            <person name="Schneider M.P."/>
            <person name="Vasconcelos V."/>
            <person name="Leao P.N."/>
        </authorList>
    </citation>
    <scope>NUCLEOTIDE SEQUENCE</scope>
    <source>
        <strain evidence="2">LEGE 11480</strain>
    </source>
</reference>
<dbReference type="AlphaFoldDB" id="A0A928Z482"/>
<name>A0A928Z482_9CYAN</name>
<proteinExistence type="predicted"/>
<accession>A0A928Z482</accession>
<dbReference type="EMBL" id="JADEXQ010000098">
    <property type="protein sequence ID" value="MBE9032311.1"/>
    <property type="molecule type" value="Genomic_DNA"/>
</dbReference>
<evidence type="ECO:0000313" key="3">
    <source>
        <dbReference type="Proteomes" id="UP000625316"/>
    </source>
</evidence>
<dbReference type="Proteomes" id="UP000625316">
    <property type="component" value="Unassembled WGS sequence"/>
</dbReference>
<evidence type="ECO:0000313" key="2">
    <source>
        <dbReference type="EMBL" id="MBE9032311.1"/>
    </source>
</evidence>
<keyword evidence="3" id="KW-1185">Reference proteome</keyword>
<comment type="caution">
    <text evidence="2">The sequence shown here is derived from an EMBL/GenBank/DDBJ whole genome shotgun (WGS) entry which is preliminary data.</text>
</comment>
<sequence length="96" mass="10880">MLSHGSPPKGLSTETHQLTQTRQNRAELGGDLQVAPSTYSKFIQFLTDELAVSMSSIDFAVRHRENSCDPLPMILWQYGLISLEQLDRIFDWLETA</sequence>
<organism evidence="2 3">
    <name type="scientific">Romeriopsis navalis LEGE 11480</name>
    <dbReference type="NCBI Taxonomy" id="2777977"/>
    <lineage>
        <taxon>Bacteria</taxon>
        <taxon>Bacillati</taxon>
        <taxon>Cyanobacteriota</taxon>
        <taxon>Cyanophyceae</taxon>
        <taxon>Leptolyngbyales</taxon>
        <taxon>Leptolyngbyaceae</taxon>
        <taxon>Romeriopsis</taxon>
        <taxon>Romeriopsis navalis</taxon>
    </lineage>
</organism>
<feature type="region of interest" description="Disordered" evidence="1">
    <location>
        <begin position="1"/>
        <end position="23"/>
    </location>
</feature>
<dbReference type="Pfam" id="PF11165">
    <property type="entry name" value="DUF2949"/>
    <property type="match status" value="1"/>
</dbReference>
<feature type="compositionally biased region" description="Polar residues" evidence="1">
    <location>
        <begin position="12"/>
        <end position="23"/>
    </location>
</feature>
<evidence type="ECO:0000256" key="1">
    <source>
        <dbReference type="SAM" id="MobiDB-lite"/>
    </source>
</evidence>